<dbReference type="EMBL" id="JAAMPC010000012">
    <property type="protein sequence ID" value="KAG2278257.1"/>
    <property type="molecule type" value="Genomic_DNA"/>
</dbReference>
<dbReference type="InterPro" id="IPR036397">
    <property type="entry name" value="RNaseH_sf"/>
</dbReference>
<evidence type="ECO:0000256" key="1">
    <source>
        <dbReference type="SAM" id="Phobius"/>
    </source>
</evidence>
<dbReference type="GO" id="GO:0004523">
    <property type="term" value="F:RNA-DNA hybrid ribonuclease activity"/>
    <property type="evidence" value="ECO:0007669"/>
    <property type="project" value="InterPro"/>
</dbReference>
<dbReference type="Pfam" id="PF13966">
    <property type="entry name" value="zf-RVT"/>
    <property type="match status" value="1"/>
</dbReference>
<protein>
    <recommendedName>
        <fullName evidence="6">RNase H type-1 domain-containing protein</fullName>
    </recommendedName>
</protein>
<dbReference type="PANTHER" id="PTHR47074:SF53">
    <property type="entry name" value="REVERSE TRANSCRIPTASE-LIKE PROTEIN"/>
    <property type="match status" value="1"/>
</dbReference>
<dbReference type="InterPro" id="IPR026960">
    <property type="entry name" value="RVT-Znf"/>
</dbReference>
<dbReference type="CDD" id="cd06222">
    <property type="entry name" value="RNase_H_like"/>
    <property type="match status" value="1"/>
</dbReference>
<keyword evidence="1" id="KW-0472">Membrane</keyword>
<feature type="transmembrane region" description="Helical" evidence="1">
    <location>
        <begin position="7"/>
        <end position="28"/>
    </location>
</feature>
<keyword evidence="1" id="KW-1133">Transmembrane helix</keyword>
<proteinExistence type="predicted"/>
<dbReference type="Proteomes" id="UP000886595">
    <property type="component" value="Unassembled WGS sequence"/>
</dbReference>
<evidence type="ECO:0000259" key="3">
    <source>
        <dbReference type="Pfam" id="PF13966"/>
    </source>
</evidence>
<keyword evidence="5" id="KW-1185">Reference proteome</keyword>
<dbReference type="Pfam" id="PF13456">
    <property type="entry name" value="RVT_3"/>
    <property type="match status" value="1"/>
</dbReference>
<dbReference type="AlphaFoldDB" id="A0A8X7QYC6"/>
<comment type="caution">
    <text evidence="4">The sequence shown here is derived from an EMBL/GenBank/DDBJ whole genome shotgun (WGS) entry which is preliminary data.</text>
</comment>
<evidence type="ECO:0000313" key="4">
    <source>
        <dbReference type="EMBL" id="KAG2278257.1"/>
    </source>
</evidence>
<name>A0A8X7QYC6_BRACI</name>
<feature type="domain" description="Reverse transcriptase zinc-binding" evidence="3">
    <location>
        <begin position="156"/>
        <end position="184"/>
    </location>
</feature>
<dbReference type="Gene3D" id="3.30.420.10">
    <property type="entry name" value="Ribonuclease H-like superfamily/Ribonuclease H"/>
    <property type="match status" value="1"/>
</dbReference>
<keyword evidence="1" id="KW-0812">Transmembrane</keyword>
<evidence type="ECO:0000259" key="2">
    <source>
        <dbReference type="Pfam" id="PF13456"/>
    </source>
</evidence>
<dbReference type="InterPro" id="IPR052929">
    <property type="entry name" value="RNase_H-like_EbsB-rel"/>
</dbReference>
<reference evidence="4 5" key="1">
    <citation type="submission" date="2020-02" db="EMBL/GenBank/DDBJ databases">
        <authorList>
            <person name="Ma Q."/>
            <person name="Huang Y."/>
            <person name="Song X."/>
            <person name="Pei D."/>
        </authorList>
    </citation>
    <scope>NUCLEOTIDE SEQUENCE [LARGE SCALE GENOMIC DNA]</scope>
    <source>
        <strain evidence="4">Sxm20200214</strain>
        <tissue evidence="4">Leaf</tissue>
    </source>
</reference>
<feature type="domain" description="RNase H type-1" evidence="2">
    <location>
        <begin position="295"/>
        <end position="415"/>
    </location>
</feature>
<dbReference type="InterPro" id="IPR044730">
    <property type="entry name" value="RNase_H-like_dom_plant"/>
</dbReference>
<dbReference type="InterPro" id="IPR002156">
    <property type="entry name" value="RNaseH_domain"/>
</dbReference>
<gene>
    <name evidence="4" type="ORF">Bca52824_060812</name>
</gene>
<accession>A0A8X7QYC6</accession>
<dbReference type="GO" id="GO:0003676">
    <property type="term" value="F:nucleic acid binding"/>
    <property type="evidence" value="ECO:0007669"/>
    <property type="project" value="InterPro"/>
</dbReference>
<dbReference type="OrthoDB" id="1162524at2759"/>
<dbReference type="PANTHER" id="PTHR47074">
    <property type="entry name" value="BNAC02G40300D PROTEIN"/>
    <property type="match status" value="1"/>
</dbReference>
<sequence>MFSNSKFFINFFLFFFSSNFLFVIQKYVLKLFYAWRSILVGRELLRKGLIKFVGNGKDTFVWSDKWIIDDVPRRPVSKQIAFDVALRVSDLIGEDGKWRLERLHNLFPPNEVEKIKKVIIGDVEDREVWAFNKTGSYTVKSGCWLLAKINEELRGQETACKLCNQGSETIKHVLFQCTKAQELWREFDVIPSQNVQNADLVELLNGCLHIMEDSNMELVRRRAIPWMLWTICKNRNSLLYAEVQESTLLLAHIALEESTLWNELNKVEQGGNQYLHDLGAPEKWAPPAPGLVKCNMHANWRNDRYLTRGAWITRDHRGEVGMHARDALLPSPDQLSAEMNCLLWVLRSLRDLRLEEVSVGIDSQRLVEAIQNPIRWPRYRCLLRQIATLCLEFAVIAFEVESRGSNKVAIEIAKSVLRDRRLQSYLALDGPSWLHDLIQAEVTFVNS</sequence>
<evidence type="ECO:0008006" key="6">
    <source>
        <dbReference type="Google" id="ProtNLM"/>
    </source>
</evidence>
<organism evidence="4 5">
    <name type="scientific">Brassica carinata</name>
    <name type="common">Ethiopian mustard</name>
    <name type="synonym">Abyssinian cabbage</name>
    <dbReference type="NCBI Taxonomy" id="52824"/>
    <lineage>
        <taxon>Eukaryota</taxon>
        <taxon>Viridiplantae</taxon>
        <taxon>Streptophyta</taxon>
        <taxon>Embryophyta</taxon>
        <taxon>Tracheophyta</taxon>
        <taxon>Spermatophyta</taxon>
        <taxon>Magnoliopsida</taxon>
        <taxon>eudicotyledons</taxon>
        <taxon>Gunneridae</taxon>
        <taxon>Pentapetalae</taxon>
        <taxon>rosids</taxon>
        <taxon>malvids</taxon>
        <taxon>Brassicales</taxon>
        <taxon>Brassicaceae</taxon>
        <taxon>Brassiceae</taxon>
        <taxon>Brassica</taxon>
    </lineage>
</organism>
<evidence type="ECO:0000313" key="5">
    <source>
        <dbReference type="Proteomes" id="UP000886595"/>
    </source>
</evidence>